<name>A0AAD7RNM5_9TELE</name>
<evidence type="ECO:0000313" key="1">
    <source>
        <dbReference type="EMBL" id="KAJ8387385.1"/>
    </source>
</evidence>
<dbReference type="Proteomes" id="UP001221898">
    <property type="component" value="Unassembled WGS sequence"/>
</dbReference>
<organism evidence="1 2">
    <name type="scientific">Aldrovandia affinis</name>
    <dbReference type="NCBI Taxonomy" id="143900"/>
    <lineage>
        <taxon>Eukaryota</taxon>
        <taxon>Metazoa</taxon>
        <taxon>Chordata</taxon>
        <taxon>Craniata</taxon>
        <taxon>Vertebrata</taxon>
        <taxon>Euteleostomi</taxon>
        <taxon>Actinopterygii</taxon>
        <taxon>Neopterygii</taxon>
        <taxon>Teleostei</taxon>
        <taxon>Notacanthiformes</taxon>
        <taxon>Halosauridae</taxon>
        <taxon>Aldrovandia</taxon>
    </lineage>
</organism>
<proteinExistence type="predicted"/>
<reference evidence="1" key="1">
    <citation type="journal article" date="2023" name="Science">
        <title>Genome structures resolve the early diversification of teleost fishes.</title>
        <authorList>
            <person name="Parey E."/>
            <person name="Louis A."/>
            <person name="Montfort J."/>
            <person name="Bouchez O."/>
            <person name="Roques C."/>
            <person name="Iampietro C."/>
            <person name="Lluch J."/>
            <person name="Castinel A."/>
            <person name="Donnadieu C."/>
            <person name="Desvignes T."/>
            <person name="Floi Bucao C."/>
            <person name="Jouanno E."/>
            <person name="Wen M."/>
            <person name="Mejri S."/>
            <person name="Dirks R."/>
            <person name="Jansen H."/>
            <person name="Henkel C."/>
            <person name="Chen W.J."/>
            <person name="Zahm M."/>
            <person name="Cabau C."/>
            <person name="Klopp C."/>
            <person name="Thompson A.W."/>
            <person name="Robinson-Rechavi M."/>
            <person name="Braasch I."/>
            <person name="Lecointre G."/>
            <person name="Bobe J."/>
            <person name="Postlethwait J.H."/>
            <person name="Berthelot C."/>
            <person name="Roest Crollius H."/>
            <person name="Guiguen Y."/>
        </authorList>
    </citation>
    <scope>NUCLEOTIDE SEQUENCE</scope>
    <source>
        <strain evidence="1">NC1722</strain>
    </source>
</reference>
<dbReference type="EMBL" id="JAINUG010000212">
    <property type="protein sequence ID" value="KAJ8387385.1"/>
    <property type="molecule type" value="Genomic_DNA"/>
</dbReference>
<evidence type="ECO:0000313" key="2">
    <source>
        <dbReference type="Proteomes" id="UP001221898"/>
    </source>
</evidence>
<gene>
    <name evidence="1" type="ORF">AAFF_G00157620</name>
</gene>
<sequence>MAEDPLMGFTSLSLAQQDRSSGLRGACSCLEQTSQVMPEPFKRLPVDDSALGRFSERPVLPLAKVTQMLKESEEHNIRYSGQVWVPLGLADLRAVPIGVCGVGSVEGMGRLDGEKIQDLTPQPVGLEPRCSPFIRIHRRT</sequence>
<keyword evidence="2" id="KW-1185">Reference proteome</keyword>
<protein>
    <submittedName>
        <fullName evidence="1">Uncharacterized protein</fullName>
    </submittedName>
</protein>
<dbReference type="AlphaFoldDB" id="A0AAD7RNM5"/>
<accession>A0AAD7RNM5</accession>
<comment type="caution">
    <text evidence="1">The sequence shown here is derived from an EMBL/GenBank/DDBJ whole genome shotgun (WGS) entry which is preliminary data.</text>
</comment>